<evidence type="ECO:0000313" key="1">
    <source>
        <dbReference type="EMBL" id="KIM54140.1"/>
    </source>
</evidence>
<accession>A0A0C3D023</accession>
<dbReference type="OrthoDB" id="3246013at2759"/>
<dbReference type="STRING" id="1036808.A0A0C3D023"/>
<organism evidence="1 2">
    <name type="scientific">Scleroderma citrinum Foug A</name>
    <dbReference type="NCBI Taxonomy" id="1036808"/>
    <lineage>
        <taxon>Eukaryota</taxon>
        <taxon>Fungi</taxon>
        <taxon>Dikarya</taxon>
        <taxon>Basidiomycota</taxon>
        <taxon>Agaricomycotina</taxon>
        <taxon>Agaricomycetes</taxon>
        <taxon>Agaricomycetidae</taxon>
        <taxon>Boletales</taxon>
        <taxon>Sclerodermatineae</taxon>
        <taxon>Sclerodermataceae</taxon>
        <taxon>Scleroderma</taxon>
    </lineage>
</organism>
<reference evidence="2" key="2">
    <citation type="submission" date="2015-01" db="EMBL/GenBank/DDBJ databases">
        <title>Evolutionary Origins and Diversification of the Mycorrhizal Mutualists.</title>
        <authorList>
            <consortium name="DOE Joint Genome Institute"/>
            <consortium name="Mycorrhizal Genomics Consortium"/>
            <person name="Kohler A."/>
            <person name="Kuo A."/>
            <person name="Nagy L.G."/>
            <person name="Floudas D."/>
            <person name="Copeland A."/>
            <person name="Barry K.W."/>
            <person name="Cichocki N."/>
            <person name="Veneault-Fourrey C."/>
            <person name="LaButti K."/>
            <person name="Lindquist E.A."/>
            <person name="Lipzen A."/>
            <person name="Lundell T."/>
            <person name="Morin E."/>
            <person name="Murat C."/>
            <person name="Riley R."/>
            <person name="Ohm R."/>
            <person name="Sun H."/>
            <person name="Tunlid A."/>
            <person name="Henrissat B."/>
            <person name="Grigoriev I.V."/>
            <person name="Hibbett D.S."/>
            <person name="Martin F."/>
        </authorList>
    </citation>
    <scope>NUCLEOTIDE SEQUENCE [LARGE SCALE GENOMIC DNA]</scope>
    <source>
        <strain evidence="2">Foug A</strain>
    </source>
</reference>
<reference evidence="1 2" key="1">
    <citation type="submission" date="2014-04" db="EMBL/GenBank/DDBJ databases">
        <authorList>
            <consortium name="DOE Joint Genome Institute"/>
            <person name="Kuo A."/>
            <person name="Kohler A."/>
            <person name="Nagy L.G."/>
            <person name="Floudas D."/>
            <person name="Copeland A."/>
            <person name="Barry K.W."/>
            <person name="Cichocki N."/>
            <person name="Veneault-Fourrey C."/>
            <person name="LaButti K."/>
            <person name="Lindquist E.A."/>
            <person name="Lipzen A."/>
            <person name="Lundell T."/>
            <person name="Morin E."/>
            <person name="Murat C."/>
            <person name="Sun H."/>
            <person name="Tunlid A."/>
            <person name="Henrissat B."/>
            <person name="Grigoriev I.V."/>
            <person name="Hibbett D.S."/>
            <person name="Martin F."/>
            <person name="Nordberg H.P."/>
            <person name="Cantor M.N."/>
            <person name="Hua S.X."/>
        </authorList>
    </citation>
    <scope>NUCLEOTIDE SEQUENCE [LARGE SCALE GENOMIC DNA]</scope>
    <source>
        <strain evidence="1 2">Foug A</strain>
    </source>
</reference>
<gene>
    <name evidence="1" type="ORF">SCLCIDRAFT_137437</name>
</gene>
<sequence length="86" mass="9878">MDCFHQEHSIFVTSGICMHLSLPRQHAMVHYHELIELFGIPNGLCSLITELKHIRAVKEPWRCSNRFNALGQMLVTNQHLDKLAVA</sequence>
<proteinExistence type="predicted"/>
<dbReference type="InParanoid" id="A0A0C3D023"/>
<dbReference type="Proteomes" id="UP000053989">
    <property type="component" value="Unassembled WGS sequence"/>
</dbReference>
<dbReference type="HOGENOM" id="CLU_006344_6_3_1"/>
<keyword evidence="2" id="KW-1185">Reference proteome</keyword>
<protein>
    <submittedName>
        <fullName evidence="1">Uncharacterized protein</fullName>
    </submittedName>
</protein>
<evidence type="ECO:0000313" key="2">
    <source>
        <dbReference type="Proteomes" id="UP000053989"/>
    </source>
</evidence>
<dbReference type="AlphaFoldDB" id="A0A0C3D023"/>
<name>A0A0C3D023_9AGAM</name>
<dbReference type="EMBL" id="KN822161">
    <property type="protein sequence ID" value="KIM54140.1"/>
    <property type="molecule type" value="Genomic_DNA"/>
</dbReference>